<dbReference type="OrthoDB" id="18308at2759"/>
<dbReference type="Gene3D" id="3.90.70.10">
    <property type="entry name" value="Cysteine proteinases"/>
    <property type="match status" value="1"/>
</dbReference>
<sequence length="133" mass="15930">MFIPMMMKRPIDDRQIIGVKELSQSSLDYILDYLERTKVPIVIWTTLKQREPFFVEEEVWYDYLDRNCIIKWKSPEHCVTLVGFTNENVIVNDPDTGKQEHYDRKIFEKRFIEMGSMAFSFTIDEGDKCLNDY</sequence>
<reference evidence="2 3" key="1">
    <citation type="journal article" date="2010" name="Cell">
        <title>The genome of Naegleria gruberi illuminates early eukaryotic versatility.</title>
        <authorList>
            <person name="Fritz-Laylin L.K."/>
            <person name="Prochnik S.E."/>
            <person name="Ginger M.L."/>
            <person name="Dacks J.B."/>
            <person name="Carpenter M.L."/>
            <person name="Field M.C."/>
            <person name="Kuo A."/>
            <person name="Paredez A."/>
            <person name="Chapman J."/>
            <person name="Pham J."/>
            <person name="Shu S."/>
            <person name="Neupane R."/>
            <person name="Cipriano M."/>
            <person name="Mancuso J."/>
            <person name="Tu H."/>
            <person name="Salamov A."/>
            <person name="Lindquist E."/>
            <person name="Shapiro H."/>
            <person name="Lucas S."/>
            <person name="Grigoriev I.V."/>
            <person name="Cande W.Z."/>
            <person name="Fulton C."/>
            <person name="Rokhsar D.S."/>
            <person name="Dawson S.C."/>
        </authorList>
    </citation>
    <scope>NUCLEOTIDE SEQUENCE [LARGE SCALE GENOMIC DNA]</scope>
    <source>
        <strain evidence="2 3">NEG-M</strain>
    </source>
</reference>
<dbReference type="PANTHER" id="PTHR37806">
    <property type="entry name" value="LMO0724 PROTEIN"/>
    <property type="match status" value="1"/>
</dbReference>
<dbReference type="EMBL" id="GG738858">
    <property type="protein sequence ID" value="EFC46490.1"/>
    <property type="molecule type" value="Genomic_DNA"/>
</dbReference>
<dbReference type="Pfam" id="PF13529">
    <property type="entry name" value="Peptidase_C39_2"/>
    <property type="match status" value="1"/>
</dbReference>
<evidence type="ECO:0000313" key="3">
    <source>
        <dbReference type="Proteomes" id="UP000006671"/>
    </source>
</evidence>
<evidence type="ECO:0000259" key="1">
    <source>
        <dbReference type="Pfam" id="PF13529"/>
    </source>
</evidence>
<dbReference type="InParanoid" id="D2V9M4"/>
<evidence type="ECO:0000313" key="2">
    <source>
        <dbReference type="EMBL" id="EFC46490.1"/>
    </source>
</evidence>
<dbReference type="Proteomes" id="UP000006671">
    <property type="component" value="Unassembled WGS sequence"/>
</dbReference>
<dbReference type="InterPro" id="IPR039564">
    <property type="entry name" value="Peptidase_C39-like"/>
</dbReference>
<protein>
    <submittedName>
        <fullName evidence="2">Predicted protein</fullName>
    </submittedName>
</protein>
<feature type="domain" description="Peptidase C39-like" evidence="1">
    <location>
        <begin position="19"/>
        <end position="94"/>
    </location>
</feature>
<name>D2V9M4_NAEGR</name>
<dbReference type="RefSeq" id="XP_002679234.1">
    <property type="nucleotide sequence ID" value="XM_002679188.1"/>
</dbReference>
<dbReference type="AlphaFoldDB" id="D2V9M4"/>
<organism evidence="3">
    <name type="scientific">Naegleria gruberi</name>
    <name type="common">Amoeba</name>
    <dbReference type="NCBI Taxonomy" id="5762"/>
    <lineage>
        <taxon>Eukaryota</taxon>
        <taxon>Discoba</taxon>
        <taxon>Heterolobosea</taxon>
        <taxon>Tetramitia</taxon>
        <taxon>Eutetramitia</taxon>
        <taxon>Vahlkampfiidae</taxon>
        <taxon>Naegleria</taxon>
    </lineage>
</organism>
<dbReference type="VEuPathDB" id="AmoebaDB:NAEGRDRAFT_65491"/>
<gene>
    <name evidence="2" type="ORF">NAEGRDRAFT_65491</name>
</gene>
<accession>D2V9M4</accession>
<dbReference type="eggNOG" id="ENOG502SYRU">
    <property type="taxonomic scope" value="Eukaryota"/>
</dbReference>
<dbReference type="KEGG" id="ngr:NAEGRDRAFT_65491"/>
<proteinExistence type="predicted"/>
<keyword evidence="3" id="KW-1185">Reference proteome</keyword>
<dbReference type="GeneID" id="8859850"/>
<dbReference type="PANTHER" id="PTHR37806:SF1">
    <property type="entry name" value="PEPTIDASE C39-LIKE DOMAIN-CONTAINING PROTEIN"/>
    <property type="match status" value="1"/>
</dbReference>